<evidence type="ECO:0000313" key="9">
    <source>
        <dbReference type="Proteomes" id="UP000708208"/>
    </source>
</evidence>
<dbReference type="AlphaFoldDB" id="A0A8J2KTV0"/>
<keyword evidence="4" id="KW-0378">Hydrolase</keyword>
<proteinExistence type="inferred from homology"/>
<comment type="catalytic activity">
    <reaction evidence="5">
        <text>a sn-glycero-3-phosphodiester + H2O = an alcohol + sn-glycerol 3-phosphate + H(+)</text>
        <dbReference type="Rhea" id="RHEA:12969"/>
        <dbReference type="ChEBI" id="CHEBI:15377"/>
        <dbReference type="ChEBI" id="CHEBI:15378"/>
        <dbReference type="ChEBI" id="CHEBI:30879"/>
        <dbReference type="ChEBI" id="CHEBI:57597"/>
        <dbReference type="ChEBI" id="CHEBI:83408"/>
        <dbReference type="EC" id="3.1.4.46"/>
    </reaction>
</comment>
<organism evidence="8 9">
    <name type="scientific">Allacma fusca</name>
    <dbReference type="NCBI Taxonomy" id="39272"/>
    <lineage>
        <taxon>Eukaryota</taxon>
        <taxon>Metazoa</taxon>
        <taxon>Ecdysozoa</taxon>
        <taxon>Arthropoda</taxon>
        <taxon>Hexapoda</taxon>
        <taxon>Collembola</taxon>
        <taxon>Symphypleona</taxon>
        <taxon>Sminthuridae</taxon>
        <taxon>Allacma</taxon>
    </lineage>
</organism>
<accession>A0A8J2KTV0</accession>
<dbReference type="Pfam" id="PF03009">
    <property type="entry name" value="GDPD"/>
    <property type="match status" value="1"/>
</dbReference>
<evidence type="ECO:0000256" key="4">
    <source>
        <dbReference type="ARBA" id="ARBA00022801"/>
    </source>
</evidence>
<dbReference type="GO" id="GO:0006071">
    <property type="term" value="P:glycerol metabolic process"/>
    <property type="evidence" value="ECO:0007669"/>
    <property type="project" value="UniProtKB-KW"/>
</dbReference>
<feature type="chain" id="PRO_5035170717" description="glycerophosphodiester phosphodiesterase" evidence="6">
    <location>
        <begin position="22"/>
        <end position="184"/>
    </location>
</feature>
<dbReference type="EC" id="3.1.4.46" evidence="2"/>
<comment type="caution">
    <text evidence="8">The sequence shown here is derived from an EMBL/GenBank/DDBJ whole genome shotgun (WGS) entry which is preliminary data.</text>
</comment>
<dbReference type="PANTHER" id="PTHR43620:SF7">
    <property type="entry name" value="GLYCEROPHOSPHODIESTER PHOSPHODIESTERASE GDPD5-RELATED"/>
    <property type="match status" value="1"/>
</dbReference>
<dbReference type="PROSITE" id="PS51704">
    <property type="entry name" value="GP_PDE"/>
    <property type="match status" value="1"/>
</dbReference>
<protein>
    <recommendedName>
        <fullName evidence="2">glycerophosphodiester phosphodiesterase</fullName>
        <ecNumber evidence="2">3.1.4.46</ecNumber>
    </recommendedName>
</protein>
<keyword evidence="9" id="KW-1185">Reference proteome</keyword>
<evidence type="ECO:0000256" key="5">
    <source>
        <dbReference type="ARBA" id="ARBA00047512"/>
    </source>
</evidence>
<comment type="similarity">
    <text evidence="1">Belongs to the glycerophosphoryl diester phosphodiesterase family.</text>
</comment>
<evidence type="ECO:0000259" key="7">
    <source>
        <dbReference type="PROSITE" id="PS51704"/>
    </source>
</evidence>
<sequence>MKFPFILVYIISSFLFSSSICKKVWKTSDGNSPVLIAHRGEKVLLPEHTIPAYSLGAILGADFVEPDLCLTKDDQLVCHHDLYLTASNTDVGSRANFEHLKQHTPTGFKWYIQNFTLQELQTIKIFQKDTGIRPKEFNGIFSIPTFQEFLDTIHDLNYKLGRSIGIAPELKEPAYHNSNRRPHF</sequence>
<feature type="signal peptide" evidence="6">
    <location>
        <begin position="1"/>
        <end position="21"/>
    </location>
</feature>
<evidence type="ECO:0000313" key="8">
    <source>
        <dbReference type="EMBL" id="CAG7731366.1"/>
    </source>
</evidence>
<dbReference type="GO" id="GO:0006629">
    <property type="term" value="P:lipid metabolic process"/>
    <property type="evidence" value="ECO:0007669"/>
    <property type="project" value="InterPro"/>
</dbReference>
<dbReference type="OrthoDB" id="1058301at2759"/>
<dbReference type="GO" id="GO:0008889">
    <property type="term" value="F:glycerophosphodiester phosphodiesterase activity"/>
    <property type="evidence" value="ECO:0007669"/>
    <property type="project" value="UniProtKB-EC"/>
</dbReference>
<feature type="non-terminal residue" evidence="8">
    <location>
        <position position="1"/>
    </location>
</feature>
<dbReference type="Proteomes" id="UP000708208">
    <property type="component" value="Unassembled WGS sequence"/>
</dbReference>
<evidence type="ECO:0000256" key="3">
    <source>
        <dbReference type="ARBA" id="ARBA00022798"/>
    </source>
</evidence>
<name>A0A8J2KTV0_9HEXA</name>
<reference evidence="8" key="1">
    <citation type="submission" date="2021-06" db="EMBL/GenBank/DDBJ databases">
        <authorList>
            <person name="Hodson N. C."/>
            <person name="Mongue J. A."/>
            <person name="Jaron S. K."/>
        </authorList>
    </citation>
    <scope>NUCLEOTIDE SEQUENCE</scope>
</reference>
<dbReference type="EMBL" id="CAJVCH010210978">
    <property type="protein sequence ID" value="CAG7731366.1"/>
    <property type="molecule type" value="Genomic_DNA"/>
</dbReference>
<evidence type="ECO:0000256" key="2">
    <source>
        <dbReference type="ARBA" id="ARBA00012247"/>
    </source>
</evidence>
<gene>
    <name evidence="8" type="ORF">AFUS01_LOCUS19961</name>
</gene>
<dbReference type="InterPro" id="IPR030395">
    <property type="entry name" value="GP_PDE_dom"/>
</dbReference>
<evidence type="ECO:0000256" key="1">
    <source>
        <dbReference type="ARBA" id="ARBA00007277"/>
    </source>
</evidence>
<feature type="domain" description="GP-PDE" evidence="7">
    <location>
        <begin position="33"/>
        <end position="184"/>
    </location>
</feature>
<evidence type="ECO:0000256" key="6">
    <source>
        <dbReference type="SAM" id="SignalP"/>
    </source>
</evidence>
<keyword evidence="6" id="KW-0732">Signal</keyword>
<dbReference type="PANTHER" id="PTHR43620">
    <property type="entry name" value="GLYCEROPHOSPHORYL DIESTER PHOSPHODIESTERASE"/>
    <property type="match status" value="1"/>
</dbReference>
<keyword evidence="3" id="KW-0319">Glycerol metabolism</keyword>